<dbReference type="Pfam" id="PF25944">
    <property type="entry name" value="Beta-barrel_RND"/>
    <property type="match status" value="1"/>
</dbReference>
<comment type="similarity">
    <text evidence="2">Belongs to the membrane fusion protein (MFP) (TC 8.A.1) family.</text>
</comment>
<comment type="caution">
    <text evidence="8">The sequence shown here is derived from an EMBL/GenBank/DDBJ whole genome shotgun (WGS) entry which is preliminary data.</text>
</comment>
<reference evidence="8 9" key="1">
    <citation type="journal article" date="2018" name="Arch. Microbiol.">
        <title>New insights into the metabolic potential of the phototrophic purple bacterium Rhodopila globiformis DSM 161(T) from its draft genome sequence and evidence for a vanadium-dependent nitrogenase.</title>
        <authorList>
            <person name="Imhoff J.F."/>
            <person name="Rahn T."/>
            <person name="Kunzel S."/>
            <person name="Neulinger S.C."/>
        </authorList>
    </citation>
    <scope>NUCLEOTIDE SEQUENCE [LARGE SCALE GENOMIC DNA]</scope>
    <source>
        <strain evidence="8 9">DSM 161</strain>
    </source>
</reference>
<dbReference type="Pfam" id="PF25967">
    <property type="entry name" value="RND-MFP_C"/>
    <property type="match status" value="1"/>
</dbReference>
<comment type="subcellular location">
    <subcellularLocation>
        <location evidence="1">Cell envelope</location>
    </subcellularLocation>
</comment>
<evidence type="ECO:0000259" key="4">
    <source>
        <dbReference type="Pfam" id="PF25876"/>
    </source>
</evidence>
<feature type="domain" description="Multidrug resistance protein MdtA-like alpha-helical hairpin" evidence="4">
    <location>
        <begin position="99"/>
        <end position="168"/>
    </location>
</feature>
<dbReference type="Gene3D" id="2.40.50.100">
    <property type="match status" value="1"/>
</dbReference>
<dbReference type="InterPro" id="IPR058626">
    <property type="entry name" value="MdtA-like_b-barrel"/>
</dbReference>
<keyword evidence="3" id="KW-0732">Signal</keyword>
<feature type="domain" description="Multidrug resistance protein MdtA-like barrel-sandwich hybrid" evidence="5">
    <location>
        <begin position="60"/>
        <end position="198"/>
    </location>
</feature>
<dbReference type="GO" id="GO:0046677">
    <property type="term" value="P:response to antibiotic"/>
    <property type="evidence" value="ECO:0007669"/>
    <property type="project" value="TreeGrafter"/>
</dbReference>
<dbReference type="Gene3D" id="1.10.287.470">
    <property type="entry name" value="Helix hairpin bin"/>
    <property type="match status" value="1"/>
</dbReference>
<dbReference type="PANTHER" id="PTHR30158">
    <property type="entry name" value="ACRA/E-RELATED COMPONENT OF DRUG EFFLUX TRANSPORTER"/>
    <property type="match status" value="1"/>
</dbReference>
<feature type="domain" description="Multidrug resistance protein MdtA-like beta-barrel" evidence="6">
    <location>
        <begin position="206"/>
        <end position="292"/>
    </location>
</feature>
<dbReference type="InterPro" id="IPR058624">
    <property type="entry name" value="MdtA-like_HH"/>
</dbReference>
<feature type="signal peptide" evidence="3">
    <location>
        <begin position="1"/>
        <end position="26"/>
    </location>
</feature>
<gene>
    <name evidence="8" type="ORF">CCS01_14800</name>
</gene>
<dbReference type="InterPro" id="IPR006143">
    <property type="entry name" value="RND_pump_MFP"/>
</dbReference>
<dbReference type="InterPro" id="IPR058625">
    <property type="entry name" value="MdtA-like_BSH"/>
</dbReference>
<keyword evidence="9" id="KW-1185">Reference proteome</keyword>
<dbReference type="Proteomes" id="UP000239724">
    <property type="component" value="Unassembled WGS sequence"/>
</dbReference>
<protein>
    <submittedName>
        <fullName evidence="8">Uncharacterized protein</fullName>
    </submittedName>
</protein>
<evidence type="ECO:0000256" key="3">
    <source>
        <dbReference type="SAM" id="SignalP"/>
    </source>
</evidence>
<dbReference type="Gene3D" id="2.40.30.170">
    <property type="match status" value="1"/>
</dbReference>
<feature type="chain" id="PRO_5015453851" evidence="3">
    <location>
        <begin position="27"/>
        <end position="387"/>
    </location>
</feature>
<dbReference type="Pfam" id="PF25917">
    <property type="entry name" value="BSH_RND"/>
    <property type="match status" value="1"/>
</dbReference>
<dbReference type="InterPro" id="IPR058627">
    <property type="entry name" value="MdtA-like_C"/>
</dbReference>
<evidence type="ECO:0000259" key="5">
    <source>
        <dbReference type="Pfam" id="PF25917"/>
    </source>
</evidence>
<accession>A0A2S6NEV9</accession>
<dbReference type="GO" id="GO:0005886">
    <property type="term" value="C:plasma membrane"/>
    <property type="evidence" value="ECO:0007669"/>
    <property type="project" value="TreeGrafter"/>
</dbReference>
<name>A0A2S6NEV9_RHOGL</name>
<sequence length="387" mass="40639">MASLLRRHGVAAILAMLLLSPPLGRAAGAPPPAVTVMPIQVKNVAPTYSYIGRVQAIQSVALIARVQAFVEKIDFQEGGVVKKGQLLFELQKGPYQAALEAAQAALQKAEASQRIARLTYDRDSSLGHGSVISQQQIDTDRANLDGAAADVLSARANVETAAINLSYTSIVSPIDGRIGKAAYTQGNLVGSGGNTGALATVVQVDPIRVVFSVADREIVSALQRTRESSAKIASTLSLSLVLPNGKPYPQKGAIEFINNQVDPATGTVAVWGRFTNPEGLLIPGGFVTVEVRRAEPEERPVVPVQAVQDDKSGQFVLLVGPDNKVSERHVTIGAQIGQQFIVNAGLTGGEDVIVEGVQKVRPGEVVNPVRASRQTAANSGQANGTEP</sequence>
<evidence type="ECO:0000259" key="7">
    <source>
        <dbReference type="Pfam" id="PF25967"/>
    </source>
</evidence>
<dbReference type="SUPFAM" id="SSF111369">
    <property type="entry name" value="HlyD-like secretion proteins"/>
    <property type="match status" value="1"/>
</dbReference>
<evidence type="ECO:0000259" key="6">
    <source>
        <dbReference type="Pfam" id="PF25944"/>
    </source>
</evidence>
<organism evidence="8 9">
    <name type="scientific">Rhodopila globiformis</name>
    <name type="common">Rhodopseudomonas globiformis</name>
    <dbReference type="NCBI Taxonomy" id="1071"/>
    <lineage>
        <taxon>Bacteria</taxon>
        <taxon>Pseudomonadati</taxon>
        <taxon>Pseudomonadota</taxon>
        <taxon>Alphaproteobacteria</taxon>
        <taxon>Acetobacterales</taxon>
        <taxon>Acetobacteraceae</taxon>
        <taxon>Rhodopila</taxon>
    </lineage>
</organism>
<evidence type="ECO:0000313" key="9">
    <source>
        <dbReference type="Proteomes" id="UP000239724"/>
    </source>
</evidence>
<dbReference type="AlphaFoldDB" id="A0A2S6NEV9"/>
<dbReference type="GO" id="GO:0030313">
    <property type="term" value="C:cell envelope"/>
    <property type="evidence" value="ECO:0007669"/>
    <property type="project" value="UniProtKB-SubCell"/>
</dbReference>
<dbReference type="OrthoDB" id="9800613at2"/>
<dbReference type="EMBL" id="NHRY01000152">
    <property type="protein sequence ID" value="PPQ33185.1"/>
    <property type="molecule type" value="Genomic_DNA"/>
</dbReference>
<feature type="domain" description="Multidrug resistance protein MdtA-like C-terminal permuted SH3" evidence="7">
    <location>
        <begin position="301"/>
        <end position="359"/>
    </location>
</feature>
<evidence type="ECO:0000256" key="1">
    <source>
        <dbReference type="ARBA" id="ARBA00004196"/>
    </source>
</evidence>
<dbReference type="RefSeq" id="WP_104519611.1">
    <property type="nucleotide sequence ID" value="NZ_NHRY01000152.1"/>
</dbReference>
<dbReference type="Gene3D" id="2.40.420.20">
    <property type="match status" value="1"/>
</dbReference>
<dbReference type="GO" id="GO:0022857">
    <property type="term" value="F:transmembrane transporter activity"/>
    <property type="evidence" value="ECO:0007669"/>
    <property type="project" value="InterPro"/>
</dbReference>
<evidence type="ECO:0000256" key="2">
    <source>
        <dbReference type="ARBA" id="ARBA00009477"/>
    </source>
</evidence>
<evidence type="ECO:0000313" key="8">
    <source>
        <dbReference type="EMBL" id="PPQ33185.1"/>
    </source>
</evidence>
<dbReference type="Pfam" id="PF25876">
    <property type="entry name" value="HH_MFP_RND"/>
    <property type="match status" value="1"/>
</dbReference>
<dbReference type="NCBIfam" id="TIGR01730">
    <property type="entry name" value="RND_mfp"/>
    <property type="match status" value="1"/>
</dbReference>
<proteinExistence type="inferred from homology"/>